<keyword evidence="1" id="KW-0812">Transmembrane</keyword>
<gene>
    <name evidence="2" type="ORF">SM436_04685</name>
</gene>
<evidence type="ECO:0000313" key="3">
    <source>
        <dbReference type="Proteomes" id="UP001569904"/>
    </source>
</evidence>
<accession>A0ABV4QUM1</accession>
<feature type="transmembrane region" description="Helical" evidence="1">
    <location>
        <begin position="67"/>
        <end position="88"/>
    </location>
</feature>
<keyword evidence="1" id="KW-0472">Membrane</keyword>
<evidence type="ECO:0000256" key="1">
    <source>
        <dbReference type="SAM" id="Phobius"/>
    </source>
</evidence>
<feature type="transmembrane region" description="Helical" evidence="1">
    <location>
        <begin position="161"/>
        <end position="179"/>
    </location>
</feature>
<feature type="transmembrane region" description="Helical" evidence="1">
    <location>
        <begin position="135"/>
        <end position="154"/>
    </location>
</feature>
<keyword evidence="1" id="KW-1133">Transmembrane helix</keyword>
<keyword evidence="3" id="KW-1185">Reference proteome</keyword>
<comment type="caution">
    <text evidence="2">The sequence shown here is derived from an EMBL/GenBank/DDBJ whole genome shotgun (WGS) entry which is preliminary data.</text>
</comment>
<evidence type="ECO:0000313" key="2">
    <source>
        <dbReference type="EMBL" id="MFA1552987.1"/>
    </source>
</evidence>
<feature type="transmembrane region" description="Helical" evidence="1">
    <location>
        <begin position="95"/>
        <end position="115"/>
    </location>
</feature>
<protein>
    <submittedName>
        <fullName evidence="2">Uncharacterized protein</fullName>
    </submittedName>
</protein>
<dbReference type="RefSeq" id="WP_371939302.1">
    <property type="nucleotide sequence ID" value="NZ_JAXCEH010000002.1"/>
</dbReference>
<sequence>MIMLQRDRRTQLFLWLAAVVVSVVPLVLVAASSLLGTSRTAMGIGFALSPNECGGWFHQLDVQSVPGFAQVSGKPYLVVVPAFLIWLVTRWRAAGWVAVAILAPVALAGPVLLGYDVARWGQRCVDLWFLPWPGWQVAWWTGRLLLVALLLAAVCRPRPGMVRAVSGVLVIGLVLGVGGDQEPPRVVMADPEDCAKARSVPLQGSGSLVSAVERLSERDRKLAYVCSVRGHPGMRLGWGPAPEPTLSDAVVLDMGRRACRGDKPQPGIERHGVRWPSLQQMAYLCPERAAARLREQERREAALRVEYEREQAKEKAYCKRTVPAGPEPVREVTDVMWGGESSSYYVGGMSDSFDEAVADGLVASDGRLVTVLTGTEGDLCLTVRAYRKAPPLDLDGWERVAEVGFDSPDGRSKVGSMDGPVEPMVVTAAGRGSYRLRVYVRGRREPETFSPQMPAEKHLLVVFPGKSKKRKVYKNDER</sequence>
<dbReference type="EMBL" id="JAXCEH010000002">
    <property type="protein sequence ID" value="MFA1552987.1"/>
    <property type="molecule type" value="Genomic_DNA"/>
</dbReference>
<feature type="transmembrane region" description="Helical" evidence="1">
    <location>
        <begin position="12"/>
        <end position="35"/>
    </location>
</feature>
<proteinExistence type="predicted"/>
<reference evidence="2 3" key="1">
    <citation type="submission" date="2023-11" db="EMBL/GenBank/DDBJ databases">
        <title>Actinomadura monticuli sp. nov., isolated from volcanic ash.</title>
        <authorList>
            <person name="Lee S.D."/>
            <person name="Yang H."/>
            <person name="Kim I.S."/>
        </authorList>
    </citation>
    <scope>NUCLEOTIDE SEQUENCE [LARGE SCALE GENOMIC DNA]</scope>
    <source>
        <strain evidence="2 3">DSM 45346</strain>
    </source>
</reference>
<dbReference type="Proteomes" id="UP001569904">
    <property type="component" value="Unassembled WGS sequence"/>
</dbReference>
<name>A0ABV4QUM1_9ACTN</name>
<organism evidence="2 3">
    <name type="scientific">Actinomadura chokoriensis</name>
    <dbReference type="NCBI Taxonomy" id="454156"/>
    <lineage>
        <taxon>Bacteria</taxon>
        <taxon>Bacillati</taxon>
        <taxon>Actinomycetota</taxon>
        <taxon>Actinomycetes</taxon>
        <taxon>Streptosporangiales</taxon>
        <taxon>Thermomonosporaceae</taxon>
        <taxon>Actinomadura</taxon>
    </lineage>
</organism>